<sequence>MEQSFFKLIGVVNVYLKRVKITNYRMLSDVDMTFDLNVNYLVGRNNIGKTSTLDMIETILEGKNFQSSDFSNPESPIVVDMTFLLSDDELGVFGDNFSPENKNEVVLTCTQLFPDDRIEFIHKDTESDISVVQIKRANYVGYSSNVKPVKENDLTANYGKYKLIPLLVNSYISSSNEKDNKITESPHEKELIDFINKNLHRIKPFEENEVSVGVGSDYSEYITRALTVTDNEGIGFSNLGYGTQFSSLISLRIIDQIFNWSRYGKLDTHIVENTSGQHILNVILCLDEPDVHLHPNLQVKLMKQVQKMLKGEDNGFNELLKTLFNIDVISGQLFVVTHSPNVVAGDFTKICRFTRRLGDVEVASGSLINLNPKELKMVQQQMANIKDALFADAVIIVEGYTEVGAIPVLADNIGKSLIDFNVDVIGAGSVTAVPALTKVLSYLKIKSVSIIDSDGKDRQMKVENLFITDKSDFEDECWSSITLDELNNYFGDFELYIKGNEYTGSYWDRTFGDDYKQQRLIPETNISELVEKFLRNLSSDERAKIKENIREDVIKKYFKDKSTLNGRLIAENISLTPDVYQRAIEVAIKDE</sequence>
<evidence type="ECO:0000313" key="4">
    <source>
        <dbReference type="EMBL" id="MFD1454936.1"/>
    </source>
</evidence>
<dbReference type="Gene3D" id="3.40.50.300">
    <property type="entry name" value="P-loop containing nucleotide triphosphate hydrolases"/>
    <property type="match status" value="1"/>
</dbReference>
<dbReference type="Pfam" id="PF20469">
    <property type="entry name" value="OLD-like_TOPRIM"/>
    <property type="match status" value="1"/>
</dbReference>
<name>A0ABW4D2V8_9LACO</name>
<reference evidence="5" key="1">
    <citation type="journal article" date="2019" name="Int. J. Syst. Evol. Microbiol.">
        <title>The Global Catalogue of Microorganisms (GCM) 10K type strain sequencing project: providing services to taxonomists for standard genome sequencing and annotation.</title>
        <authorList>
            <consortium name="The Broad Institute Genomics Platform"/>
            <consortium name="The Broad Institute Genome Sequencing Center for Infectious Disease"/>
            <person name="Wu L."/>
            <person name="Ma J."/>
        </authorList>
    </citation>
    <scope>NUCLEOTIDE SEQUENCE [LARGE SCALE GENOMIC DNA]</scope>
    <source>
        <strain evidence="5">CCM 8979</strain>
    </source>
</reference>
<proteinExistence type="predicted"/>
<keyword evidence="4" id="KW-0540">Nuclease</keyword>
<keyword evidence="4" id="KW-0255">Endonuclease</keyword>
<dbReference type="Pfam" id="PF13175">
    <property type="entry name" value="AAA_15"/>
    <property type="match status" value="1"/>
</dbReference>
<comment type="caution">
    <text evidence="4">The sequence shown here is derived from an EMBL/GenBank/DDBJ whole genome shotgun (WGS) entry which is preliminary data.</text>
</comment>
<organism evidence="4 5">
    <name type="scientific">Levilactobacillus lanxiensis</name>
    <dbReference type="NCBI Taxonomy" id="2799568"/>
    <lineage>
        <taxon>Bacteria</taxon>
        <taxon>Bacillati</taxon>
        <taxon>Bacillota</taxon>
        <taxon>Bacilli</taxon>
        <taxon>Lactobacillales</taxon>
        <taxon>Lactobacillaceae</taxon>
        <taxon>Levilactobacillus</taxon>
    </lineage>
</organism>
<dbReference type="RefSeq" id="WP_203644215.1">
    <property type="nucleotide sequence ID" value="NZ_BOLN01000003.1"/>
</dbReference>
<dbReference type="InterPro" id="IPR041685">
    <property type="entry name" value="AAA_GajA/Old/RecF-like"/>
</dbReference>
<dbReference type="Proteomes" id="UP001597189">
    <property type="component" value="Unassembled WGS sequence"/>
</dbReference>
<dbReference type="InterPro" id="IPR051396">
    <property type="entry name" value="Bact_Antivir_Def_Nuclease"/>
</dbReference>
<dbReference type="SUPFAM" id="SSF52540">
    <property type="entry name" value="P-loop containing nucleoside triphosphate hydrolases"/>
    <property type="match status" value="1"/>
</dbReference>
<dbReference type="InterPro" id="IPR034139">
    <property type="entry name" value="TOPRIM_OLD"/>
</dbReference>
<dbReference type="InterPro" id="IPR003959">
    <property type="entry name" value="ATPase_AAA_core"/>
</dbReference>
<dbReference type="PANTHER" id="PTHR43581:SF2">
    <property type="entry name" value="EXCINUCLEASE ATPASE SUBUNIT"/>
    <property type="match status" value="1"/>
</dbReference>
<dbReference type="InterPro" id="IPR027417">
    <property type="entry name" value="P-loop_NTPase"/>
</dbReference>
<accession>A0ABW4D2V8</accession>
<dbReference type="EMBL" id="JBHTOD010000003">
    <property type="protein sequence ID" value="MFD1454936.1"/>
    <property type="molecule type" value="Genomic_DNA"/>
</dbReference>
<dbReference type="CDD" id="cd01026">
    <property type="entry name" value="TOPRIM_OLD"/>
    <property type="match status" value="1"/>
</dbReference>
<feature type="domain" description="Endonuclease GajA/Old nuclease/RecF-like AAA" evidence="1">
    <location>
        <begin position="15"/>
        <end position="205"/>
    </location>
</feature>
<feature type="domain" description="ATPase AAA-type core" evidence="2">
    <location>
        <begin position="283"/>
        <end position="344"/>
    </location>
</feature>
<dbReference type="Pfam" id="PF13304">
    <property type="entry name" value="AAA_21"/>
    <property type="match status" value="1"/>
</dbReference>
<evidence type="ECO:0000259" key="2">
    <source>
        <dbReference type="Pfam" id="PF13304"/>
    </source>
</evidence>
<gene>
    <name evidence="4" type="ORF">ACFQ44_04445</name>
</gene>
<evidence type="ECO:0000259" key="3">
    <source>
        <dbReference type="Pfam" id="PF20469"/>
    </source>
</evidence>
<dbReference type="PANTHER" id="PTHR43581">
    <property type="entry name" value="ATP/GTP PHOSPHATASE"/>
    <property type="match status" value="1"/>
</dbReference>
<keyword evidence="4" id="KW-0378">Hydrolase</keyword>
<evidence type="ECO:0000313" key="5">
    <source>
        <dbReference type="Proteomes" id="UP001597189"/>
    </source>
</evidence>
<evidence type="ECO:0000259" key="1">
    <source>
        <dbReference type="Pfam" id="PF13175"/>
    </source>
</evidence>
<dbReference type="GO" id="GO:0004519">
    <property type="term" value="F:endonuclease activity"/>
    <property type="evidence" value="ECO:0007669"/>
    <property type="project" value="UniProtKB-KW"/>
</dbReference>
<keyword evidence="5" id="KW-1185">Reference proteome</keyword>
<protein>
    <submittedName>
        <fullName evidence="4">ATP-dependent endonuclease</fullName>
    </submittedName>
</protein>
<feature type="domain" description="OLD protein-like TOPRIM" evidence="3">
    <location>
        <begin position="389"/>
        <end position="454"/>
    </location>
</feature>